<dbReference type="Gene3D" id="1.25.40.10">
    <property type="entry name" value="Tetratricopeptide repeat domain"/>
    <property type="match status" value="1"/>
</dbReference>
<evidence type="ECO:0000313" key="7">
    <source>
        <dbReference type="EMBL" id="KAJ8608526.1"/>
    </source>
</evidence>
<accession>A0AAD7UIT0</accession>
<dbReference type="EMBL" id="JAQMWT010000167">
    <property type="protein sequence ID" value="KAJ8608526.1"/>
    <property type="molecule type" value="Genomic_DNA"/>
</dbReference>
<dbReference type="GO" id="GO:0006364">
    <property type="term" value="P:rRNA processing"/>
    <property type="evidence" value="ECO:0007669"/>
    <property type="project" value="UniProtKB-KW"/>
</dbReference>
<proteinExistence type="predicted"/>
<organism evidence="7 8">
    <name type="scientific">Chrysophaeum taylorii</name>
    <dbReference type="NCBI Taxonomy" id="2483200"/>
    <lineage>
        <taxon>Eukaryota</taxon>
        <taxon>Sar</taxon>
        <taxon>Stramenopiles</taxon>
        <taxon>Ochrophyta</taxon>
        <taxon>Pelagophyceae</taxon>
        <taxon>Pelagomonadales</taxon>
        <taxon>Pelagomonadaceae</taxon>
        <taxon>Chrysophaeum</taxon>
    </lineage>
</organism>
<evidence type="ECO:0000313" key="8">
    <source>
        <dbReference type="Proteomes" id="UP001230188"/>
    </source>
</evidence>
<dbReference type="InterPro" id="IPR003107">
    <property type="entry name" value="HAT"/>
</dbReference>
<feature type="compositionally biased region" description="Basic residues" evidence="5">
    <location>
        <begin position="665"/>
        <end position="676"/>
    </location>
</feature>
<dbReference type="PANTHER" id="PTHR23270:SF10">
    <property type="entry name" value="PROTEIN RRP5 HOMOLOG"/>
    <property type="match status" value="1"/>
</dbReference>
<reference evidence="7" key="1">
    <citation type="submission" date="2023-01" db="EMBL/GenBank/DDBJ databases">
        <title>Metagenome sequencing of chrysophaentin producing Chrysophaeum taylorii.</title>
        <authorList>
            <person name="Davison J."/>
            <person name="Bewley C."/>
        </authorList>
    </citation>
    <scope>NUCLEOTIDE SEQUENCE</scope>
    <source>
        <strain evidence="7">NIES-1699</strain>
    </source>
</reference>
<evidence type="ECO:0000256" key="4">
    <source>
        <dbReference type="ARBA" id="ARBA00023242"/>
    </source>
</evidence>
<feature type="region of interest" description="Disordered" evidence="5">
    <location>
        <begin position="1091"/>
        <end position="1113"/>
    </location>
</feature>
<dbReference type="SMART" id="SM00316">
    <property type="entry name" value="S1"/>
    <property type="match status" value="8"/>
</dbReference>
<keyword evidence="8" id="KW-1185">Reference proteome</keyword>
<evidence type="ECO:0000256" key="1">
    <source>
        <dbReference type="ARBA" id="ARBA00004604"/>
    </source>
</evidence>
<dbReference type="PANTHER" id="PTHR23270">
    <property type="entry name" value="PROGRAMMED CELL DEATH PROTEIN 11 PRE-RRNA PROCESSING PROTEIN RRP5"/>
    <property type="match status" value="1"/>
</dbReference>
<keyword evidence="3" id="KW-0677">Repeat</keyword>
<keyword evidence="2" id="KW-0698">rRNA processing</keyword>
<dbReference type="Proteomes" id="UP001230188">
    <property type="component" value="Unassembled WGS sequence"/>
</dbReference>
<feature type="domain" description="S1 motif" evidence="6">
    <location>
        <begin position="459"/>
        <end position="531"/>
    </location>
</feature>
<feature type="domain" description="S1 motif" evidence="6">
    <location>
        <begin position="288"/>
        <end position="361"/>
    </location>
</feature>
<dbReference type="SMART" id="SM00386">
    <property type="entry name" value="HAT"/>
    <property type="match status" value="5"/>
</dbReference>
<feature type="domain" description="S1 motif" evidence="6">
    <location>
        <begin position="790"/>
        <end position="871"/>
    </location>
</feature>
<dbReference type="InterPro" id="IPR045209">
    <property type="entry name" value="Rrp5"/>
</dbReference>
<dbReference type="InterPro" id="IPR012340">
    <property type="entry name" value="NA-bd_OB-fold"/>
</dbReference>
<feature type="domain" description="S1 motif" evidence="6">
    <location>
        <begin position="1460"/>
        <end position="1530"/>
    </location>
</feature>
<feature type="domain" description="S1 motif" evidence="6">
    <location>
        <begin position="553"/>
        <end position="624"/>
    </location>
</feature>
<dbReference type="Pfam" id="PF00575">
    <property type="entry name" value="S1"/>
    <property type="match status" value="2"/>
</dbReference>
<dbReference type="PROSITE" id="PS50126">
    <property type="entry name" value="S1"/>
    <property type="match status" value="7"/>
</dbReference>
<feature type="domain" description="S1 motif" evidence="6">
    <location>
        <begin position="1547"/>
        <end position="1627"/>
    </location>
</feature>
<dbReference type="InterPro" id="IPR003029">
    <property type="entry name" value="S1_domain"/>
</dbReference>
<feature type="region of interest" description="Disordered" evidence="5">
    <location>
        <begin position="664"/>
        <end position="697"/>
    </location>
</feature>
<dbReference type="SUPFAM" id="SSF50249">
    <property type="entry name" value="Nucleic acid-binding proteins"/>
    <property type="match status" value="7"/>
</dbReference>
<comment type="caution">
    <text evidence="7">The sequence shown here is derived from an EMBL/GenBank/DDBJ whole genome shotgun (WGS) entry which is preliminary data.</text>
</comment>
<evidence type="ECO:0000259" key="6">
    <source>
        <dbReference type="PROSITE" id="PS50126"/>
    </source>
</evidence>
<dbReference type="InterPro" id="IPR055430">
    <property type="entry name" value="HAT_Syf1_CNRKL1_C"/>
</dbReference>
<dbReference type="GO" id="GO:0032040">
    <property type="term" value="C:small-subunit processome"/>
    <property type="evidence" value="ECO:0007669"/>
    <property type="project" value="TreeGrafter"/>
</dbReference>
<protein>
    <recommendedName>
        <fullName evidence="6">S1 motif domain-containing protein</fullName>
    </recommendedName>
</protein>
<name>A0AAD7UIT0_9STRA</name>
<feature type="domain" description="S1 motif" evidence="6">
    <location>
        <begin position="376"/>
        <end position="441"/>
    </location>
</feature>
<feature type="compositionally biased region" description="Basic residues" evidence="5">
    <location>
        <begin position="39"/>
        <end position="50"/>
    </location>
</feature>
<evidence type="ECO:0000256" key="3">
    <source>
        <dbReference type="ARBA" id="ARBA00022737"/>
    </source>
</evidence>
<dbReference type="Pfam" id="PF23231">
    <property type="entry name" value="HAT_Syf1_CNRKL1_C"/>
    <property type="match status" value="1"/>
</dbReference>
<dbReference type="InterPro" id="IPR011990">
    <property type="entry name" value="TPR-like_helical_dom_sf"/>
</dbReference>
<dbReference type="SUPFAM" id="SSF48452">
    <property type="entry name" value="TPR-like"/>
    <property type="match status" value="2"/>
</dbReference>
<comment type="subcellular location">
    <subcellularLocation>
        <location evidence="1">Nucleus</location>
        <location evidence="1">Nucleolus</location>
    </subcellularLocation>
</comment>
<evidence type="ECO:0000256" key="2">
    <source>
        <dbReference type="ARBA" id="ARBA00022552"/>
    </source>
</evidence>
<dbReference type="Gene3D" id="2.40.50.140">
    <property type="entry name" value="Nucleic acid-binding proteins"/>
    <property type="match status" value="5"/>
</dbReference>
<dbReference type="GO" id="GO:0003723">
    <property type="term" value="F:RNA binding"/>
    <property type="evidence" value="ECO:0007669"/>
    <property type="project" value="TreeGrafter"/>
</dbReference>
<evidence type="ECO:0000256" key="5">
    <source>
        <dbReference type="SAM" id="MobiDB-lite"/>
    </source>
</evidence>
<keyword evidence="4" id="KW-0539">Nucleus</keyword>
<feature type="compositionally biased region" description="Basic and acidic residues" evidence="5">
    <location>
        <begin position="29"/>
        <end position="38"/>
    </location>
</feature>
<gene>
    <name evidence="7" type="ORF">CTAYLR_005749</name>
</gene>
<feature type="region of interest" description="Disordered" evidence="5">
    <location>
        <begin position="1"/>
        <end position="63"/>
    </location>
</feature>
<sequence>MSDLFPRGGLDGPSTKDTIGSPKKKKQQVRFEDPDEKAAKKKKTGVGRKRKGDEEEALFGTHRKRQSVREEVVAAAGSRSKDPVEAWTRSGIKAGKLGQATRVRASKFSSYHDQVWALGVVRTASEKHALVSLPGALVGHVDLEASGAVVVAGEVVRCAVTATGRASRGGRRGAKRIELSVAPRLAAKGLRLDDLASGRVGSVCGLVTSREARGFVLDLGVAGVTGFLAFKRAFDADAIAPSRLVECRVLRANTSTGVVELSRASVSEVATAAAVEGPDWTLSSLLPGQLARCVVERKFSDGLAVSFLDREFAGIVDRDHLGGVVGGDLRDDETRFVKGSRVEARVLSVDRAAKLVRLTLLSHLVSLVPRDLPPVGTVVRGAVVRRIDDKIGAVLQADEKILAFVHVSKLPDGKPMAVGDETDARVVGSSPLEGWAIATARPESLDPATPIARSDLRPGLEVSGVVVEAAAWGCRVRLSETLVGEVTNAQISDVVPKVDPRKRFGEKNKKRDRVACKVLRVEDRRVLLTMKPSLVADRSEPLASYARAADAAGRSFKGFVTGADAARGLVVTFYNGVHGRVPPASLAARGRDPTAFGLGEVVRVAVRRCALRSGAKPRLVLALAEEDNDNDDDFGGEEEEDGAAAVEPGAVFEAATVVELAKTNRQVKRRQRRRRRDGSVSIDEAASVSTDGAPPAPAEEVTALVRVAGRKPSFLGRLAASETADHGGHHGVALLRARAKSKTASSVVVLEPPAAGAIARLSAQPELVRAARAKRLPLSLDEIRAARDAGTAVTGVVSAAGRYGLVVRFANRLKGLVPKSSLADEFVDDPAAGYAQVGDAVRCGVVRVEDEEDKDDNNSKKSGCRVVLAMTGVPREKTDDVVDGPALFAATAAAEDAAVRGCDDVIKLGTTTDARVLAKGASGLRLVPADVDDDDAATYEMYVDASRALACATGDVVKVRALHLLAPARRPRLACTMEPDLVRAGRKKRRLAAVAGLQVGAQVQATLLPDSVLAGGAACLALVAATSTLALVPLGDFHARSAKKRNELLSHQAPTMPLVVASHSVSEILARHGVTLDAQPYAALPVLVPHPPEEEEEETTRDGDQKSPAARKKKLEAVADVGDLEVGDDVDCRVLEVGERELKCSVRVDDPTKRASATVDASDVFLVEDNDAAASPSEHPLFGAHATVGAVLRCRVLMVDRRSEKGSDGKERFAIRAALLSGRGSDARALEPRPLSWKELENGGAPHHLDAVILSKDDATLQVAVSPGLQGSVRVVDVANALYEDARSRTARSDDDGALLDEVLRGRLDAATRPGARLVVAPHSVRKRTLTVWLDDEGRPRRPPEPGVSVVARFLKSSEGGLDVRFELPHGLAARAGPTEMADKGAWVDVAKRAEPSASYVRVVVLGEERSLGASSNLKKKAPPRATAVFPVSVRPSRLALVEAGDGAAAAAADPEPRPGDVVPGFVRRADPRAGVFVELARDVVGRVLLKDLSDGYVEDVVAEFFAGRLVAPVVLGNVDNSGRVDLSLRPSAIANEGKIKVVVEEGAKLSGVVTRVETYGVFVKLDDAPRGYESGLAHISELADGTFIADVHSRFKKGDKVKAMILKEENEEMPLKKRSRRALAIDDEEAEAREAELAAGGAPRTEDDYERQLVGEPDSGVLWTRYVAHKVAETDVGAARRIAERALRTISYRKEAERMRVWLALVELELDHGTSSTYAECLERACAANDPENVLIRVAALHTKRGDHDRADETYRKAERRCKSKLKPESWILHCRERLVAGDAQGARAVLDRALQANDDHPGLLSRFAVAEFEVGDRERGRTVFDKLLVDQPKRVDLWHLYIAKTLKSGDIQGVRTIYERMASAPLVPKAMHAALKRFVDFEQSHGDASSVAKVRLLAKNYVASKLHERQSEENEQ</sequence>